<protein>
    <recommendedName>
        <fullName evidence="3">Fe2OG dioxygenase domain-containing protein</fullName>
    </recommendedName>
</protein>
<gene>
    <name evidence="1" type="ORF">L227DRAFT_514775</name>
</gene>
<evidence type="ECO:0008006" key="3">
    <source>
        <dbReference type="Google" id="ProtNLM"/>
    </source>
</evidence>
<proteinExistence type="predicted"/>
<sequence>MDPVLARVERQFEIAGEAYKFKSSQQVHRRGKFKAVPSAASYGGGQQRVGNLKDTAHNRSVIDRHLLNNRDVMNLAGVVDSAFQNAARELHAEYGRILTSICDRDVRVRRNFANSVFAGVTFNFGPQACTVPHTDHLNIPTGWCAVVALGDFDADEGGHLILWDLNLMIRFPRGAMIFLPSALLVHSNTMVPDDQRRYSFIQYTAGGLARWVECGFRSQKEFLAGGGRFMRTPQQRWEDGLRKFPRWSEWKHE</sequence>
<name>A0A5C2RMP0_9APHY</name>
<dbReference type="Proteomes" id="UP000313359">
    <property type="component" value="Unassembled WGS sequence"/>
</dbReference>
<dbReference type="OrthoDB" id="2797114at2759"/>
<dbReference type="Gene3D" id="3.60.130.30">
    <property type="match status" value="1"/>
</dbReference>
<dbReference type="EMBL" id="ML122360">
    <property type="protein sequence ID" value="RPD52461.1"/>
    <property type="molecule type" value="Genomic_DNA"/>
</dbReference>
<accession>A0A5C2RMP0</accession>
<organism evidence="1 2">
    <name type="scientific">Lentinus tigrinus ALCF2SS1-6</name>
    <dbReference type="NCBI Taxonomy" id="1328759"/>
    <lineage>
        <taxon>Eukaryota</taxon>
        <taxon>Fungi</taxon>
        <taxon>Dikarya</taxon>
        <taxon>Basidiomycota</taxon>
        <taxon>Agaricomycotina</taxon>
        <taxon>Agaricomycetes</taxon>
        <taxon>Polyporales</taxon>
        <taxon>Polyporaceae</taxon>
        <taxon>Lentinus</taxon>
    </lineage>
</organism>
<evidence type="ECO:0000313" key="1">
    <source>
        <dbReference type="EMBL" id="RPD52461.1"/>
    </source>
</evidence>
<keyword evidence="2" id="KW-1185">Reference proteome</keyword>
<dbReference type="AlphaFoldDB" id="A0A5C2RMP0"/>
<reference evidence="1" key="1">
    <citation type="journal article" date="2018" name="Genome Biol. Evol.">
        <title>Genomics and development of Lentinus tigrinus, a white-rot wood-decaying mushroom with dimorphic fruiting bodies.</title>
        <authorList>
            <person name="Wu B."/>
            <person name="Xu Z."/>
            <person name="Knudson A."/>
            <person name="Carlson A."/>
            <person name="Chen N."/>
            <person name="Kovaka S."/>
            <person name="LaButti K."/>
            <person name="Lipzen A."/>
            <person name="Pennachio C."/>
            <person name="Riley R."/>
            <person name="Schakwitz W."/>
            <person name="Umezawa K."/>
            <person name="Ohm R.A."/>
            <person name="Grigoriev I.V."/>
            <person name="Nagy L.G."/>
            <person name="Gibbons J."/>
            <person name="Hibbett D."/>
        </authorList>
    </citation>
    <scope>NUCLEOTIDE SEQUENCE [LARGE SCALE GENOMIC DNA]</scope>
    <source>
        <strain evidence="1">ALCF2SS1-6</strain>
    </source>
</reference>
<evidence type="ECO:0000313" key="2">
    <source>
        <dbReference type="Proteomes" id="UP000313359"/>
    </source>
</evidence>